<evidence type="ECO:0000313" key="1">
    <source>
        <dbReference type="EMBL" id="KAJ3645211.1"/>
    </source>
</evidence>
<comment type="caution">
    <text evidence="1">The sequence shown here is derived from an EMBL/GenBank/DDBJ whole genome shotgun (WGS) entry which is preliminary data.</text>
</comment>
<dbReference type="EMBL" id="JALNTZ010000007">
    <property type="protein sequence ID" value="KAJ3645211.1"/>
    <property type="molecule type" value="Genomic_DNA"/>
</dbReference>
<reference evidence="1" key="1">
    <citation type="journal article" date="2023" name="G3 (Bethesda)">
        <title>Whole genome assemblies of Zophobas morio and Tenebrio molitor.</title>
        <authorList>
            <person name="Kaur S."/>
            <person name="Stinson S.A."/>
            <person name="diCenzo G.C."/>
        </authorList>
    </citation>
    <scope>NUCLEOTIDE SEQUENCE</scope>
    <source>
        <strain evidence="1">QUZm001</strain>
    </source>
</reference>
<sequence length="92" mass="10352">MFVVISAHQRPHVRFSSRIRADVTGMQGSKACELRGRRLRDYEQALQDNGNEHLTHLILHQENLECDLRMVLGFSGCLQRHGGGGGTQLVLK</sequence>
<dbReference type="AlphaFoldDB" id="A0AA38HX61"/>
<organism evidence="1 2">
    <name type="scientific">Zophobas morio</name>
    <dbReference type="NCBI Taxonomy" id="2755281"/>
    <lineage>
        <taxon>Eukaryota</taxon>
        <taxon>Metazoa</taxon>
        <taxon>Ecdysozoa</taxon>
        <taxon>Arthropoda</taxon>
        <taxon>Hexapoda</taxon>
        <taxon>Insecta</taxon>
        <taxon>Pterygota</taxon>
        <taxon>Neoptera</taxon>
        <taxon>Endopterygota</taxon>
        <taxon>Coleoptera</taxon>
        <taxon>Polyphaga</taxon>
        <taxon>Cucujiformia</taxon>
        <taxon>Tenebrionidae</taxon>
        <taxon>Zophobas</taxon>
    </lineage>
</organism>
<dbReference type="Proteomes" id="UP001168821">
    <property type="component" value="Unassembled WGS sequence"/>
</dbReference>
<gene>
    <name evidence="1" type="ORF">Zmor_022890</name>
</gene>
<name>A0AA38HX61_9CUCU</name>
<evidence type="ECO:0000313" key="2">
    <source>
        <dbReference type="Proteomes" id="UP001168821"/>
    </source>
</evidence>
<accession>A0AA38HX61</accession>
<protein>
    <submittedName>
        <fullName evidence="1">Uncharacterized protein</fullName>
    </submittedName>
</protein>
<keyword evidence="2" id="KW-1185">Reference proteome</keyword>
<proteinExistence type="predicted"/>